<evidence type="ECO:0000256" key="5">
    <source>
        <dbReference type="ARBA" id="ARBA00023004"/>
    </source>
</evidence>
<evidence type="ECO:0000256" key="1">
    <source>
        <dbReference type="ARBA" id="ARBA00022485"/>
    </source>
</evidence>
<dbReference type="NCBIfam" id="NF005609">
    <property type="entry name" value="PRK07360.1"/>
    <property type="match status" value="1"/>
</dbReference>
<comment type="cofactor">
    <cofactor evidence="7 8">
        <name>[4Fe-4S] cluster</name>
        <dbReference type="ChEBI" id="CHEBI:49883"/>
    </cofactor>
    <text evidence="7 8">Binds 1 [4Fe-4S] cluster. The cluster is coordinated with 3 cysteines and an exchangeable S-adenosyl-L-methionine.</text>
</comment>
<keyword evidence="2 7" id="KW-0808">Transferase</keyword>
<evidence type="ECO:0000256" key="6">
    <source>
        <dbReference type="ARBA" id="ARBA00023014"/>
    </source>
</evidence>
<dbReference type="NCBIfam" id="TIGR03551">
    <property type="entry name" value="F420_cofH"/>
    <property type="match status" value="1"/>
</dbReference>
<dbReference type="PANTHER" id="PTHR43076:SF1">
    <property type="entry name" value="LIPOYL SYNTHASE 2"/>
    <property type="match status" value="1"/>
</dbReference>
<proteinExistence type="inferred from homology"/>
<keyword evidence="3 7" id="KW-0949">S-adenosyl-L-methionine</keyword>
<dbReference type="GO" id="GO:0051539">
    <property type="term" value="F:4 iron, 4 sulfur cluster binding"/>
    <property type="evidence" value="ECO:0007669"/>
    <property type="project" value="UniProtKB-KW"/>
</dbReference>
<dbReference type="SUPFAM" id="SSF102114">
    <property type="entry name" value="Radical SAM enzymes"/>
    <property type="match status" value="1"/>
</dbReference>
<dbReference type="SFLD" id="SFLDF00293">
    <property type="entry name" value="((2_3_4_5-tetrahydroxypentyl)a"/>
    <property type="match status" value="1"/>
</dbReference>
<keyword evidence="4 7" id="KW-0479">Metal-binding</keyword>
<protein>
    <recommendedName>
        <fullName evidence="7">5-amino-6-(D-ribitylamino)uracil--L-tyrosine 4-hydroxyphenyl transferase</fullName>
        <ecNumber evidence="7">2.5.1.147</ecNumber>
    </recommendedName>
    <alternativeName>
        <fullName evidence="7">FO synthase subunit 2</fullName>
    </alternativeName>
</protein>
<dbReference type="PANTHER" id="PTHR43076">
    <property type="entry name" value="FO SYNTHASE (COFH)"/>
    <property type="match status" value="1"/>
</dbReference>
<comment type="similarity">
    <text evidence="7">Belongs to the radical SAM superfamily. CofH family.</text>
</comment>
<feature type="binding site" evidence="7 8">
    <location>
        <position position="73"/>
    </location>
    <ligand>
        <name>[4Fe-4S] cluster</name>
        <dbReference type="ChEBI" id="CHEBI:49883"/>
        <note>4Fe-4S-S-AdoMet</note>
    </ligand>
</feature>
<dbReference type="EMBL" id="AP018248">
    <property type="protein sequence ID" value="BAY96616.1"/>
    <property type="molecule type" value="Genomic_DNA"/>
</dbReference>
<dbReference type="GO" id="GO:0005506">
    <property type="term" value="F:iron ion binding"/>
    <property type="evidence" value="ECO:0007669"/>
    <property type="project" value="UniProtKB-UniRule"/>
</dbReference>
<feature type="binding site" evidence="9">
    <location>
        <position position="150"/>
    </location>
    <ligand>
        <name>(3R)-3-methyl-D-ornithine</name>
        <dbReference type="ChEBI" id="CHEBI:64642"/>
    </ligand>
</feature>
<evidence type="ECO:0000256" key="8">
    <source>
        <dbReference type="PIRSR" id="PIRSR004762-1"/>
    </source>
</evidence>
<dbReference type="GO" id="GO:0141093">
    <property type="term" value="F:5-amino-6-(D-ribitylamino)uracil--L-tyrosine 4-hydroxyphenyl transferase activity"/>
    <property type="evidence" value="ECO:0007669"/>
    <property type="project" value="UniProtKB-EC"/>
</dbReference>
<keyword evidence="1 7" id="KW-0004">4Fe-4S</keyword>
<sequence>MVITTFEAILNRALSGDDISPAEGVVLLKQTDPEAIAAIHNTADQLRRLQAGDTVTYVINRNINFTNICEQHCSFCAFRRDDGDDGAYWLDWTQILEKATDGVRRGATEICMQGGLNPQAKINGQSLLYYLKLVETIKQEFPHVHLHAFSPQEVQFIARVDGLNYADVIAAVRDAGVGSMPGTAAEVLDDEVRRVLCPEKIDTATWLEIVSTAHQLGLHTTSTMLSGHIESAEQQIGHLVKLRSLQKTAIDNGYPAKITEFILLPFVGQEAPKPLRRRVGRDQPILQDALLLGAVARIFLGNWIPNHQPSWVKLGLPGAMSALVAGCNDIGGTLMEEHITTMAGAVGGTCMEVETLQKAIASLGRPFQQRDTLYQPVC</sequence>
<dbReference type="RefSeq" id="WP_096573807.1">
    <property type="nucleotide sequence ID" value="NZ_CAWNJS010000001.1"/>
</dbReference>
<dbReference type="SFLD" id="SFLDG01388">
    <property type="entry name" value="7_8-didemethyl-8-hydroxy-5-dea"/>
    <property type="match status" value="1"/>
</dbReference>
<dbReference type="CDD" id="cd01335">
    <property type="entry name" value="Radical_SAM"/>
    <property type="match status" value="1"/>
</dbReference>
<feature type="binding site" evidence="7 8">
    <location>
        <position position="69"/>
    </location>
    <ligand>
        <name>[4Fe-4S] cluster</name>
        <dbReference type="ChEBI" id="CHEBI:49883"/>
        <note>4Fe-4S-S-AdoMet</note>
    </ligand>
</feature>
<dbReference type="InterPro" id="IPR045567">
    <property type="entry name" value="CofH/MnqC-like_C"/>
</dbReference>
<evidence type="ECO:0000259" key="10">
    <source>
        <dbReference type="PROSITE" id="PS51918"/>
    </source>
</evidence>
<dbReference type="Pfam" id="PF19288">
    <property type="entry name" value="CofH_C"/>
    <property type="match status" value="1"/>
</dbReference>
<evidence type="ECO:0000256" key="7">
    <source>
        <dbReference type="HAMAP-Rule" id="MF_01612"/>
    </source>
</evidence>
<keyword evidence="12" id="KW-1185">Reference proteome</keyword>
<dbReference type="SFLD" id="SFLDS00029">
    <property type="entry name" value="Radical_SAM"/>
    <property type="match status" value="1"/>
</dbReference>
<evidence type="ECO:0000256" key="3">
    <source>
        <dbReference type="ARBA" id="ARBA00022691"/>
    </source>
</evidence>
<dbReference type="SFLD" id="SFLDG01064">
    <property type="entry name" value="F420__menaquinone_cofactor_bio"/>
    <property type="match status" value="1"/>
</dbReference>
<feature type="binding site" evidence="9">
    <location>
        <position position="186"/>
    </location>
    <ligand>
        <name>S-adenosyl-L-methionine</name>
        <dbReference type="ChEBI" id="CHEBI:59789"/>
    </ligand>
</feature>
<dbReference type="GO" id="GO:0044689">
    <property type="term" value="F:7,8-didemethyl-8-hydroxy-5-deazariboflavin synthase activity"/>
    <property type="evidence" value="ECO:0007669"/>
    <property type="project" value="TreeGrafter"/>
</dbReference>
<dbReference type="PIRSF" id="PIRSF004762">
    <property type="entry name" value="CHP00423"/>
    <property type="match status" value="1"/>
</dbReference>
<feature type="binding site" evidence="9">
    <location>
        <position position="310"/>
    </location>
    <ligand>
        <name>(3R)-3-methyl-D-ornithine</name>
        <dbReference type="ChEBI" id="CHEBI:64642"/>
    </ligand>
</feature>
<dbReference type="NCBIfam" id="TIGR00423">
    <property type="entry name" value="CofH family radical SAM protein"/>
    <property type="match status" value="1"/>
</dbReference>
<dbReference type="PROSITE" id="PS51918">
    <property type="entry name" value="RADICAL_SAM"/>
    <property type="match status" value="1"/>
</dbReference>
<dbReference type="HAMAP" id="MF_01612">
    <property type="entry name" value="FO_synth_sub2"/>
    <property type="match status" value="1"/>
</dbReference>
<dbReference type="InterPro" id="IPR058240">
    <property type="entry name" value="rSAM_sf"/>
</dbReference>
<dbReference type="AlphaFoldDB" id="A0A1Z4MT16"/>
<comment type="subunit">
    <text evidence="7">The FO synthase complex consists of two subunits, CofG and CofH.</text>
</comment>
<dbReference type="Proteomes" id="UP000218785">
    <property type="component" value="Chromosome"/>
</dbReference>
<evidence type="ECO:0000313" key="11">
    <source>
        <dbReference type="EMBL" id="BAY96616.1"/>
    </source>
</evidence>
<dbReference type="SFLD" id="SFLDG01389">
    <property type="entry name" value="menaquinone_synthsis_involved"/>
    <property type="match status" value="1"/>
</dbReference>
<gene>
    <name evidence="7" type="primary">cofH</name>
    <name evidence="11" type="ORF">NIES37_05500</name>
</gene>
<name>A0A1Z4MT16_9CYAN</name>
<evidence type="ECO:0000256" key="4">
    <source>
        <dbReference type="ARBA" id="ARBA00022723"/>
    </source>
</evidence>
<dbReference type="UniPathway" id="UPA00072"/>
<comment type="pathway">
    <text evidence="7">Cofactor biosynthesis; coenzyme F0 biosynthesis.</text>
</comment>
<keyword evidence="6 7" id="KW-0411">Iron-sulfur</keyword>
<evidence type="ECO:0000313" key="12">
    <source>
        <dbReference type="Proteomes" id="UP000218785"/>
    </source>
</evidence>
<accession>A0A1Z4MT16</accession>
<dbReference type="InterPro" id="IPR019940">
    <property type="entry name" value="CofH_family"/>
</dbReference>
<organism evidence="11 12">
    <name type="scientific">Tolypothrix tenuis PCC 7101</name>
    <dbReference type="NCBI Taxonomy" id="231146"/>
    <lineage>
        <taxon>Bacteria</taxon>
        <taxon>Bacillati</taxon>
        <taxon>Cyanobacteriota</taxon>
        <taxon>Cyanophyceae</taxon>
        <taxon>Nostocales</taxon>
        <taxon>Tolypothrichaceae</taxon>
        <taxon>Tolypothrix</taxon>
    </lineage>
</organism>
<dbReference type="EC" id="2.5.1.147" evidence="7"/>
<keyword evidence="5 7" id="KW-0408">Iron</keyword>
<feature type="binding site" evidence="9">
    <location>
        <position position="75"/>
    </location>
    <ligand>
        <name>S-adenosyl-L-methionine</name>
        <dbReference type="ChEBI" id="CHEBI:59789"/>
    </ligand>
</feature>
<evidence type="ECO:0000256" key="9">
    <source>
        <dbReference type="PIRSR" id="PIRSR004762-2"/>
    </source>
</evidence>
<dbReference type="InterPro" id="IPR020050">
    <property type="entry name" value="FO_synthase_su2"/>
</dbReference>
<feature type="domain" description="Radical SAM core" evidence="10">
    <location>
        <begin position="55"/>
        <end position="302"/>
    </location>
</feature>
<dbReference type="Gene3D" id="3.20.20.70">
    <property type="entry name" value="Aldolase class I"/>
    <property type="match status" value="1"/>
</dbReference>
<dbReference type="InterPro" id="IPR034405">
    <property type="entry name" value="F420"/>
</dbReference>
<feature type="binding site" evidence="7 8">
    <location>
        <position position="76"/>
    </location>
    <ligand>
        <name>[4Fe-4S] cluster</name>
        <dbReference type="ChEBI" id="CHEBI:49883"/>
        <note>4Fe-4S-S-AdoMet</note>
    </ligand>
</feature>
<reference evidence="11 12" key="1">
    <citation type="submission" date="2017-06" db="EMBL/GenBank/DDBJ databases">
        <title>Genome sequencing of cyanobaciteial culture collection at National Institute for Environmental Studies (NIES).</title>
        <authorList>
            <person name="Hirose Y."/>
            <person name="Shimura Y."/>
            <person name="Fujisawa T."/>
            <person name="Nakamura Y."/>
            <person name="Kawachi M."/>
        </authorList>
    </citation>
    <scope>NUCLEOTIDE SEQUENCE [LARGE SCALE GENOMIC DNA]</scope>
    <source>
        <strain evidence="11 12">NIES-37</strain>
    </source>
</reference>
<dbReference type="KEGG" id="ttq:NIES37_05500"/>
<comment type="function">
    <text evidence="7">Catalyzes the radical-mediated synthesis of 5-amino-5-(4-hydroxybenzyl)-6-(D-ribitylimino)-5,6-dihydrouracil from 5-amino-6-(D-ribitylamino)uracil and L-tyrosine.</text>
</comment>
<dbReference type="InterPro" id="IPR013785">
    <property type="entry name" value="Aldolase_TIM"/>
</dbReference>
<dbReference type="InterPro" id="IPR007197">
    <property type="entry name" value="rSAM"/>
</dbReference>
<dbReference type="Pfam" id="PF04055">
    <property type="entry name" value="Radical_SAM"/>
    <property type="match status" value="1"/>
</dbReference>
<comment type="catalytic activity">
    <reaction evidence="7">
        <text>5-amino-6-(D-ribitylamino)uracil + L-tyrosine + S-adenosyl-L-methionine = 5-amino-5-(4-hydroxybenzyl)-6-(D-ribitylimino)-5,6-dihydrouracil + 2-iminoacetate + 5'-deoxyadenosine + L-methionine + H(+)</text>
        <dbReference type="Rhea" id="RHEA:55200"/>
        <dbReference type="ChEBI" id="CHEBI:15378"/>
        <dbReference type="ChEBI" id="CHEBI:15934"/>
        <dbReference type="ChEBI" id="CHEBI:17319"/>
        <dbReference type="ChEBI" id="CHEBI:57844"/>
        <dbReference type="ChEBI" id="CHEBI:58315"/>
        <dbReference type="ChEBI" id="CHEBI:59789"/>
        <dbReference type="ChEBI" id="CHEBI:77846"/>
        <dbReference type="ChEBI" id="CHEBI:85936"/>
        <dbReference type="EC" id="2.5.1.147"/>
    </reaction>
</comment>
<evidence type="ECO:0000256" key="2">
    <source>
        <dbReference type="ARBA" id="ARBA00022679"/>
    </source>
</evidence>